<comment type="subcellular location">
    <subcellularLocation>
        <location evidence="1">Periplasm</location>
    </subcellularLocation>
</comment>
<dbReference type="Proteomes" id="UP000178379">
    <property type="component" value="Unassembled WGS sequence"/>
</dbReference>
<name>A0A1F6T150_9PROT</name>
<dbReference type="InterPro" id="IPR051686">
    <property type="entry name" value="Lipoprotein_DolP"/>
</dbReference>
<dbReference type="STRING" id="1817756.A2140_10535"/>
<dbReference type="InterPro" id="IPR014004">
    <property type="entry name" value="Transpt-assoc_nodulatn_dom_bac"/>
</dbReference>
<dbReference type="AlphaFoldDB" id="A0A1F6T150"/>
<sequence>MIRPKVLLAVVTLTALLAGCAGAGSSTGAYVDDSVITSKVKTRLYKDKTTSGWDIKVASSGGVVQLSGFVKSEAEKTKAGELAKGVQGVKSVSNDLIVKP</sequence>
<feature type="chain" id="PRO_5009526510" description="Osmotically-inducible protein Y" evidence="6">
    <location>
        <begin position="24"/>
        <end position="100"/>
    </location>
</feature>
<proteinExistence type="predicted"/>
<dbReference type="Pfam" id="PF04972">
    <property type="entry name" value="BON"/>
    <property type="match status" value="1"/>
</dbReference>
<dbReference type="PANTHER" id="PTHR34606">
    <property type="entry name" value="BON DOMAIN-CONTAINING PROTEIN"/>
    <property type="match status" value="1"/>
</dbReference>
<dbReference type="PROSITE" id="PS50914">
    <property type="entry name" value="BON"/>
    <property type="match status" value="1"/>
</dbReference>
<dbReference type="GO" id="GO:0042597">
    <property type="term" value="C:periplasmic space"/>
    <property type="evidence" value="ECO:0007669"/>
    <property type="project" value="UniProtKB-SubCell"/>
</dbReference>
<feature type="signal peptide" evidence="6">
    <location>
        <begin position="1"/>
        <end position="23"/>
    </location>
</feature>
<evidence type="ECO:0000256" key="6">
    <source>
        <dbReference type="SAM" id="SignalP"/>
    </source>
</evidence>
<gene>
    <name evidence="8" type="ORF">A2140_10535</name>
</gene>
<dbReference type="PANTHER" id="PTHR34606:SF16">
    <property type="entry name" value="BON DOMAIN-CONTAINING PROTEIN"/>
    <property type="match status" value="1"/>
</dbReference>
<dbReference type="FunFam" id="3.30.1340.30:FF:000001">
    <property type="entry name" value="Molecular chaperone OsmY"/>
    <property type="match status" value="1"/>
</dbReference>
<evidence type="ECO:0000259" key="7">
    <source>
        <dbReference type="PROSITE" id="PS50914"/>
    </source>
</evidence>
<feature type="domain" description="BON" evidence="7">
    <location>
        <begin position="32"/>
        <end position="100"/>
    </location>
</feature>
<protein>
    <recommendedName>
        <fullName evidence="5">Osmotically-inducible protein Y</fullName>
    </recommendedName>
</protein>
<keyword evidence="2 6" id="KW-0732">Signal</keyword>
<reference evidence="8 9" key="1">
    <citation type="journal article" date="2016" name="Nat. Commun.">
        <title>Thousands of microbial genomes shed light on interconnected biogeochemical processes in an aquifer system.</title>
        <authorList>
            <person name="Anantharaman K."/>
            <person name="Brown C.T."/>
            <person name="Hug L.A."/>
            <person name="Sharon I."/>
            <person name="Castelle C.J."/>
            <person name="Probst A.J."/>
            <person name="Thomas B.C."/>
            <person name="Singh A."/>
            <person name="Wilkins M.J."/>
            <person name="Karaoz U."/>
            <person name="Brodie E.L."/>
            <person name="Williams K.H."/>
            <person name="Hubbard S.S."/>
            <person name="Banfield J.F."/>
        </authorList>
    </citation>
    <scope>NUCLEOTIDE SEQUENCE [LARGE SCALE GENOMIC DNA]</scope>
</reference>
<evidence type="ECO:0000313" key="9">
    <source>
        <dbReference type="Proteomes" id="UP000178379"/>
    </source>
</evidence>
<keyword evidence="3" id="KW-0677">Repeat</keyword>
<accession>A0A1F6T150</accession>
<evidence type="ECO:0000256" key="4">
    <source>
        <dbReference type="ARBA" id="ARBA00022764"/>
    </source>
</evidence>
<dbReference type="EMBL" id="MFSQ01000113">
    <property type="protein sequence ID" value="OGI38679.1"/>
    <property type="molecule type" value="Genomic_DNA"/>
</dbReference>
<evidence type="ECO:0000256" key="5">
    <source>
        <dbReference type="ARBA" id="ARBA00070588"/>
    </source>
</evidence>
<comment type="caution">
    <text evidence="8">The sequence shown here is derived from an EMBL/GenBank/DDBJ whole genome shotgun (WGS) entry which is preliminary data.</text>
</comment>
<dbReference type="PROSITE" id="PS51257">
    <property type="entry name" value="PROKAR_LIPOPROTEIN"/>
    <property type="match status" value="1"/>
</dbReference>
<keyword evidence="4" id="KW-0574">Periplasm</keyword>
<organism evidence="8 9">
    <name type="scientific">Candidatus Muproteobacteria bacterium RBG_16_62_13</name>
    <dbReference type="NCBI Taxonomy" id="1817756"/>
    <lineage>
        <taxon>Bacteria</taxon>
        <taxon>Pseudomonadati</taxon>
        <taxon>Pseudomonadota</taxon>
        <taxon>Candidatus Muproteobacteria</taxon>
    </lineage>
</organism>
<evidence type="ECO:0000313" key="8">
    <source>
        <dbReference type="EMBL" id="OGI38679.1"/>
    </source>
</evidence>
<dbReference type="SMART" id="SM00749">
    <property type="entry name" value="BON"/>
    <property type="match status" value="1"/>
</dbReference>
<evidence type="ECO:0000256" key="3">
    <source>
        <dbReference type="ARBA" id="ARBA00022737"/>
    </source>
</evidence>
<evidence type="ECO:0000256" key="2">
    <source>
        <dbReference type="ARBA" id="ARBA00022729"/>
    </source>
</evidence>
<dbReference type="Gene3D" id="3.30.1340.30">
    <property type="match status" value="1"/>
</dbReference>
<dbReference type="InterPro" id="IPR007055">
    <property type="entry name" value="BON_dom"/>
</dbReference>
<evidence type="ECO:0000256" key="1">
    <source>
        <dbReference type="ARBA" id="ARBA00004418"/>
    </source>
</evidence>